<dbReference type="CDD" id="cd07983">
    <property type="entry name" value="LPLAT_DUF374-like"/>
    <property type="match status" value="1"/>
</dbReference>
<reference evidence="3" key="1">
    <citation type="submission" date="2016-02" db="EMBL/GenBank/DDBJ databases">
        <authorList>
            <person name="Holder M.E."/>
            <person name="Ajami N.J."/>
            <person name="Petrosino J.F."/>
        </authorList>
    </citation>
    <scope>NUCLEOTIDE SEQUENCE [LARGE SCALE GENOMIC DNA]</scope>
    <source>
        <strain evidence="3">DSM 12838</strain>
    </source>
</reference>
<dbReference type="InterPro" id="IPR007172">
    <property type="entry name" value="DUF374"/>
</dbReference>
<sequence>MFPIGRERVNLRVSPKFLGAVLSGLLRLWGRTLRIRRVNGEEFDRLIRTSRPVVMLWHDEIFPLIPSHENVGLVCVVSQSRDGELLTQVLWRFGFLTARGSSSRGGTRALVAAKRLMEKQDVGAIFTVDGPRGPRHKVKPGAVFLALLAGSPVVPVRVVMERRWILWRAWDKFQVPWPFSRCTIVYGAPVTVTDPGDDPEAMRRLCEEFERIMDSLEPLS</sequence>
<organism evidence="2 3">
    <name type="scientific">Desulfomicrobium orale DSM 12838</name>
    <dbReference type="NCBI Taxonomy" id="888061"/>
    <lineage>
        <taxon>Bacteria</taxon>
        <taxon>Pseudomonadati</taxon>
        <taxon>Thermodesulfobacteriota</taxon>
        <taxon>Desulfovibrionia</taxon>
        <taxon>Desulfovibrionales</taxon>
        <taxon>Desulfomicrobiaceae</taxon>
        <taxon>Desulfomicrobium</taxon>
    </lineage>
</organism>
<evidence type="ECO:0000313" key="2">
    <source>
        <dbReference type="EMBL" id="AMD94077.1"/>
    </source>
</evidence>
<dbReference type="SUPFAM" id="SSF69593">
    <property type="entry name" value="Glycerol-3-phosphate (1)-acyltransferase"/>
    <property type="match status" value="1"/>
</dbReference>
<dbReference type="KEGG" id="doa:AXF15_09215"/>
<feature type="domain" description="DUF374" evidence="1">
    <location>
        <begin position="69"/>
        <end position="135"/>
    </location>
</feature>
<gene>
    <name evidence="2" type="ORF">AXF15_09215</name>
</gene>
<dbReference type="Proteomes" id="UP000063964">
    <property type="component" value="Chromosome"/>
</dbReference>
<accession>A0A0X8JSP8</accession>
<dbReference type="Pfam" id="PF04028">
    <property type="entry name" value="DUF374"/>
    <property type="match status" value="1"/>
</dbReference>
<name>A0A0X8JSP8_9BACT</name>
<evidence type="ECO:0000313" key="3">
    <source>
        <dbReference type="Proteomes" id="UP000063964"/>
    </source>
</evidence>
<dbReference type="EMBL" id="CP014230">
    <property type="protein sequence ID" value="AMD94077.1"/>
    <property type="molecule type" value="Genomic_DNA"/>
</dbReference>
<dbReference type="AlphaFoldDB" id="A0A0X8JSP8"/>
<dbReference type="STRING" id="888061.AXF15_09215"/>
<dbReference type="OrthoDB" id="9810508at2"/>
<proteinExistence type="predicted"/>
<keyword evidence="3" id="KW-1185">Reference proteome</keyword>
<evidence type="ECO:0000259" key="1">
    <source>
        <dbReference type="Pfam" id="PF04028"/>
    </source>
</evidence>
<protein>
    <recommendedName>
        <fullName evidence="1">DUF374 domain-containing protein</fullName>
    </recommendedName>
</protein>